<dbReference type="AlphaFoldDB" id="A0A6I4US71"/>
<keyword evidence="1" id="KW-0812">Transmembrane</keyword>
<name>A0A6I4US71_9SPHN</name>
<accession>A0A6I4US71</accession>
<dbReference type="OrthoDB" id="7410112at2"/>
<comment type="caution">
    <text evidence="2">The sequence shown here is derived from an EMBL/GenBank/DDBJ whole genome shotgun (WGS) entry which is preliminary data.</text>
</comment>
<evidence type="ECO:0000313" key="3">
    <source>
        <dbReference type="Proteomes" id="UP000469159"/>
    </source>
</evidence>
<protein>
    <submittedName>
        <fullName evidence="2">Uncharacterized protein</fullName>
    </submittedName>
</protein>
<evidence type="ECO:0000313" key="2">
    <source>
        <dbReference type="EMBL" id="MXP41752.1"/>
    </source>
</evidence>
<organism evidence="2 3">
    <name type="scientific">Croceibacterium soli</name>
    <dbReference type="NCBI Taxonomy" id="1739690"/>
    <lineage>
        <taxon>Bacteria</taxon>
        <taxon>Pseudomonadati</taxon>
        <taxon>Pseudomonadota</taxon>
        <taxon>Alphaproteobacteria</taxon>
        <taxon>Sphingomonadales</taxon>
        <taxon>Erythrobacteraceae</taxon>
        <taxon>Croceibacterium</taxon>
    </lineage>
</organism>
<evidence type="ECO:0000256" key="1">
    <source>
        <dbReference type="SAM" id="Phobius"/>
    </source>
</evidence>
<sequence length="73" mass="7993">MVEPVSDTTARNRWLVIVFARLAGVAMVVVGLLGTQGRIEMPLPAAYALLAVGLADVFLVPTFLARRWRSPDR</sequence>
<feature type="transmembrane region" description="Helical" evidence="1">
    <location>
        <begin position="12"/>
        <end position="33"/>
    </location>
</feature>
<feature type="transmembrane region" description="Helical" evidence="1">
    <location>
        <begin position="45"/>
        <end position="65"/>
    </location>
</feature>
<keyword evidence="3" id="KW-1185">Reference proteome</keyword>
<dbReference type="EMBL" id="WTYK01000004">
    <property type="protein sequence ID" value="MXP41752.1"/>
    <property type="molecule type" value="Genomic_DNA"/>
</dbReference>
<proteinExistence type="predicted"/>
<keyword evidence="1" id="KW-1133">Transmembrane helix</keyword>
<dbReference type="Proteomes" id="UP000469159">
    <property type="component" value="Unassembled WGS sequence"/>
</dbReference>
<reference evidence="2 3" key="1">
    <citation type="submission" date="2019-12" db="EMBL/GenBank/DDBJ databases">
        <title>Genomic-based taxomic classification of the family Erythrobacteraceae.</title>
        <authorList>
            <person name="Xu L."/>
        </authorList>
    </citation>
    <scope>NUCLEOTIDE SEQUENCE [LARGE SCALE GENOMIC DNA]</scope>
    <source>
        <strain evidence="2 3">MCCC 1K02066</strain>
    </source>
</reference>
<keyword evidence="1" id="KW-0472">Membrane</keyword>
<dbReference type="RefSeq" id="WP_160746599.1">
    <property type="nucleotide sequence ID" value="NZ_WTYK01000004.1"/>
</dbReference>
<gene>
    <name evidence="2" type="ORF">GRI75_08860</name>
</gene>